<dbReference type="RefSeq" id="WP_158681080.1">
    <property type="nucleotide sequence ID" value="NZ_BAAAGO010000021.1"/>
</dbReference>
<name>A0A2N9JIT3_9ACTN</name>
<dbReference type="Pfam" id="PF00128">
    <property type="entry name" value="Alpha-amylase"/>
    <property type="match status" value="1"/>
</dbReference>
<dbReference type="AlphaFoldDB" id="A0A2N9JIT3"/>
<accession>A0A2N9JIT3</accession>
<dbReference type="GO" id="GO:0005975">
    <property type="term" value="P:carbohydrate metabolic process"/>
    <property type="evidence" value="ECO:0007669"/>
    <property type="project" value="InterPro"/>
</dbReference>
<gene>
    <name evidence="4" type="ORF">MPLG2_2408</name>
</gene>
<evidence type="ECO:0000313" key="4">
    <source>
        <dbReference type="EMBL" id="SPD87438.1"/>
    </source>
</evidence>
<dbReference type="SMART" id="SM00642">
    <property type="entry name" value="Aamy"/>
    <property type="match status" value="1"/>
</dbReference>
<sequence>MKKSIKLTAVCALTTGLTLASGPGTATAGPSDFTAAPISASQAKSLAGKSARNQETTLNMYSVMTDRFANGDPSNDTGGISGGPLQHGFDATKKQFYNGGDIKGLTEKLDYIQSLGMNAIWITPPYENDPVQILPNYTSASYHGYWITGFDKMDKHVGTPAEVKAFIAAAHKRGMKVIFDVVANHTADVFDYAQKEYTYRGSDQYPYKDINGNTFDPHQYAASSTFPQMKVEDMPYTPVLRSASDATKRSPAFLNNPLNYHNRGDSTFTGESSVWGDFIGLDDVFTEKPEVVKGFKDIFKGYVKNYGVDGFRIDTYKHVNIEFWQQVMPDVEKYAASVGKKKFYVFGEVASPTAPEVSWWSTKGNSGSMLDFAFQGAIRKTLSENAPVSTLADLFAQDDMYTTKKFNAYNLATFVSNHDMGRIANMLRIDTPSQPDWALLRRLNVANAVLFFSRGNPIVYYGDEQGFVGDGNDTGARESLFASQVPEYAKEKLLGTDRTGAQDNYSTTAPMYRQIQRLASVVNANPALKDGAQVTRYVDEGQGVFAMSRTDAAKGVEYVVAVNNGWSDKQVKIPTYSRDMAFTQLYPAGSQTQYTDIDKKLTVTVPHMSVIVFKAAKPVAKSSAAPSITLDGMTPGATVTDRWQIKARTSNQGGSNDQVTFVAKVGNAAWTSIGTDDNPNWSVWFDPAGIPAGTPVTFRAIVSDNNGHRRVSDGVVQVIGNDATMNADKAPVDTPKSLQPELRGR</sequence>
<dbReference type="PANTHER" id="PTHR10357">
    <property type="entry name" value="ALPHA-AMYLASE FAMILY MEMBER"/>
    <property type="match status" value="1"/>
</dbReference>
<dbReference type="SUPFAM" id="SSF51445">
    <property type="entry name" value="(Trans)glycosidases"/>
    <property type="match status" value="1"/>
</dbReference>
<protein>
    <recommendedName>
        <fullName evidence="3">Glycosyl hydrolase family 13 catalytic domain-containing protein</fullName>
    </recommendedName>
</protein>
<proteinExistence type="predicted"/>
<organism evidence="4 5">
    <name type="scientific">Micropruina glycogenica</name>
    <dbReference type="NCBI Taxonomy" id="75385"/>
    <lineage>
        <taxon>Bacteria</taxon>
        <taxon>Bacillati</taxon>
        <taxon>Actinomycetota</taxon>
        <taxon>Actinomycetes</taxon>
        <taxon>Propionibacteriales</taxon>
        <taxon>Nocardioidaceae</taxon>
        <taxon>Micropruina</taxon>
    </lineage>
</organism>
<dbReference type="Proteomes" id="UP000238164">
    <property type="component" value="Chromosome 1"/>
</dbReference>
<evidence type="ECO:0000259" key="3">
    <source>
        <dbReference type="SMART" id="SM00642"/>
    </source>
</evidence>
<feature type="signal peptide" evidence="2">
    <location>
        <begin position="1"/>
        <end position="28"/>
    </location>
</feature>
<feature type="region of interest" description="Disordered" evidence="1">
    <location>
        <begin position="726"/>
        <end position="745"/>
    </location>
</feature>
<dbReference type="OrthoDB" id="9805159at2"/>
<feature type="chain" id="PRO_5014873591" description="Glycosyl hydrolase family 13 catalytic domain-containing protein" evidence="2">
    <location>
        <begin position="29"/>
        <end position="745"/>
    </location>
</feature>
<dbReference type="Gene3D" id="3.20.20.80">
    <property type="entry name" value="Glycosidases"/>
    <property type="match status" value="2"/>
</dbReference>
<dbReference type="Gene3D" id="2.60.40.1180">
    <property type="entry name" value="Golgi alpha-mannosidase II"/>
    <property type="match status" value="1"/>
</dbReference>
<dbReference type="InterPro" id="IPR006047">
    <property type="entry name" value="GH13_cat_dom"/>
</dbReference>
<keyword evidence="5" id="KW-1185">Reference proteome</keyword>
<evidence type="ECO:0000256" key="1">
    <source>
        <dbReference type="SAM" id="MobiDB-lite"/>
    </source>
</evidence>
<reference evidence="4 5" key="1">
    <citation type="submission" date="2018-02" db="EMBL/GenBank/DDBJ databases">
        <authorList>
            <person name="Cohen D.B."/>
            <person name="Kent A.D."/>
        </authorList>
    </citation>
    <scope>NUCLEOTIDE SEQUENCE [LARGE SCALE GENOMIC DNA]</scope>
    <source>
        <strain evidence="4">1</strain>
    </source>
</reference>
<evidence type="ECO:0000256" key="2">
    <source>
        <dbReference type="SAM" id="SignalP"/>
    </source>
</evidence>
<evidence type="ECO:0000313" key="5">
    <source>
        <dbReference type="Proteomes" id="UP000238164"/>
    </source>
</evidence>
<dbReference type="InterPro" id="IPR013780">
    <property type="entry name" value="Glyco_hydro_b"/>
</dbReference>
<feature type="domain" description="Glycosyl hydrolase family 13 catalytic" evidence="3">
    <location>
        <begin position="62"/>
        <end position="522"/>
    </location>
</feature>
<dbReference type="PANTHER" id="PTHR10357:SF209">
    <property type="entry name" value="PERIPLASMIC ALPHA-AMYLASE"/>
    <property type="match status" value="1"/>
</dbReference>
<keyword evidence="2" id="KW-0732">Signal</keyword>
<dbReference type="InterPro" id="IPR017853">
    <property type="entry name" value="GH"/>
</dbReference>
<dbReference type="EMBL" id="LT985188">
    <property type="protein sequence ID" value="SPD87438.1"/>
    <property type="molecule type" value="Genomic_DNA"/>
</dbReference>
<dbReference type="KEGG" id="mgg:MPLG2_2408"/>